<evidence type="ECO:0000313" key="2">
    <source>
        <dbReference type="EMBL" id="AKP49680.1"/>
    </source>
</evidence>
<dbReference type="AlphaFoldDB" id="A0A0H4P970"/>
<dbReference type="STRING" id="320787.CA2015_0198"/>
<name>A0A0H4P970_9BACT</name>
<dbReference type="Proteomes" id="UP000036520">
    <property type="component" value="Chromosome"/>
</dbReference>
<feature type="chain" id="PRO_5005208486" evidence="1">
    <location>
        <begin position="24"/>
        <end position="126"/>
    </location>
</feature>
<proteinExistence type="predicted"/>
<keyword evidence="3" id="KW-1185">Reference proteome</keyword>
<feature type="signal peptide" evidence="1">
    <location>
        <begin position="1"/>
        <end position="23"/>
    </location>
</feature>
<reference evidence="2 3" key="1">
    <citation type="submission" date="2015-07" db="EMBL/GenBank/DDBJ databases">
        <authorList>
            <person name="Kim K.M."/>
        </authorList>
    </citation>
    <scope>NUCLEOTIDE SEQUENCE [LARGE SCALE GENOMIC DNA]</scope>
    <source>
        <strain evidence="2 3">KCTC 12363</strain>
    </source>
</reference>
<keyword evidence="1" id="KW-0732">Signal</keyword>
<dbReference type="KEGG" id="camu:CA2015_0198"/>
<evidence type="ECO:0000313" key="3">
    <source>
        <dbReference type="Proteomes" id="UP000036520"/>
    </source>
</evidence>
<dbReference type="OrthoDB" id="956225at2"/>
<dbReference type="RefSeq" id="WP_048644285.1">
    <property type="nucleotide sequence ID" value="NZ_CP012040.1"/>
</dbReference>
<gene>
    <name evidence="2" type="ORF">CA2015_0198</name>
</gene>
<evidence type="ECO:0000256" key="1">
    <source>
        <dbReference type="SAM" id="SignalP"/>
    </source>
</evidence>
<protein>
    <submittedName>
        <fullName evidence="2">Uncharacterized protein</fullName>
    </submittedName>
</protein>
<accession>A0A0H4P970</accession>
<dbReference type="EMBL" id="CP012040">
    <property type="protein sequence ID" value="AKP49680.1"/>
    <property type="molecule type" value="Genomic_DNA"/>
</dbReference>
<organism evidence="2 3">
    <name type="scientific">Cyclobacterium amurskyense</name>
    <dbReference type="NCBI Taxonomy" id="320787"/>
    <lineage>
        <taxon>Bacteria</taxon>
        <taxon>Pseudomonadati</taxon>
        <taxon>Bacteroidota</taxon>
        <taxon>Cytophagia</taxon>
        <taxon>Cytophagales</taxon>
        <taxon>Cyclobacteriaceae</taxon>
        <taxon>Cyclobacterium</taxon>
    </lineage>
</organism>
<sequence>MKNLSAVLLLLFTVSFFNTEVMAFEIPSKYEGTWAYECYDAPYPYHEGTVHIAYKDKATTVKITFKNGQSVAGKNVNVKDGKLSFEVNVEGNVVKTILEQKGDKVTGKANSPEGVMNLVIKKKAEK</sequence>